<dbReference type="PANTHER" id="PTHR32096">
    <property type="entry name" value="WRKY TRANSCRIPTION FACTOR 30-RELATED-RELATED"/>
    <property type="match status" value="1"/>
</dbReference>
<evidence type="ECO:0000259" key="7">
    <source>
        <dbReference type="PROSITE" id="PS50811"/>
    </source>
</evidence>
<evidence type="ECO:0000313" key="8">
    <source>
        <dbReference type="EMBL" id="KAG5558680.1"/>
    </source>
</evidence>
<keyword evidence="5" id="KW-0539">Nucleus</keyword>
<proteinExistence type="predicted"/>
<dbReference type="InterPro" id="IPR036576">
    <property type="entry name" value="WRKY_dom_sf"/>
</dbReference>
<dbReference type="GO" id="GO:0005634">
    <property type="term" value="C:nucleus"/>
    <property type="evidence" value="ECO:0007669"/>
    <property type="project" value="UniProtKB-SubCell"/>
</dbReference>
<feature type="compositionally biased region" description="Low complexity" evidence="6">
    <location>
        <begin position="239"/>
        <end position="255"/>
    </location>
</feature>
<feature type="region of interest" description="Disordered" evidence="6">
    <location>
        <begin position="191"/>
        <end position="294"/>
    </location>
</feature>
<dbReference type="Gene3D" id="2.20.25.80">
    <property type="entry name" value="WRKY domain"/>
    <property type="match status" value="1"/>
</dbReference>
<feature type="compositionally biased region" description="Polar residues" evidence="6">
    <location>
        <begin position="113"/>
        <end position="132"/>
    </location>
</feature>
<gene>
    <name evidence="8" type="ORF">RHGRI_008586</name>
</gene>
<evidence type="ECO:0000256" key="4">
    <source>
        <dbReference type="ARBA" id="ARBA00023163"/>
    </source>
</evidence>
<keyword evidence="4" id="KW-0804">Transcription</keyword>
<feature type="domain" description="WRKY" evidence="7">
    <location>
        <begin position="158"/>
        <end position="224"/>
    </location>
</feature>
<evidence type="ECO:0000256" key="1">
    <source>
        <dbReference type="ARBA" id="ARBA00004123"/>
    </source>
</evidence>
<sequence>MADGWDLHAVVSGCTTAAASSSATVTVNCQTNNVEDPLSDLASLTFANDDDTPFHYPGFGDNSDFECEGLEEIYRSFNFLKPRPNNPCTSSISPTQQEAQSLPPPPPPPPPQTMVQVQQLITPQIIKNSRAGSSLALPATVRSRRRKNQQSKSVSQMSHEEVLGDSWAWRKYGQKPIKGSPYPRNYYRCSTSKGCGARKQVEKSPSDPDIYVVSYSGEHTHPRPTHRNSLAGTTRAKFSSRPPAAGASSEPPSAAGTVPNPPCSSSSPVSASSLSPSTPLIEGESSAAPPEISLTDTIEILDDEMGETECDEVVLIPNTVMSEDILKGFEELRRANSGSTRFQTRDNSLSPWNFSAAAGGGC</sequence>
<feature type="compositionally biased region" description="Pro residues" evidence="6">
    <location>
        <begin position="102"/>
        <end position="112"/>
    </location>
</feature>
<organism evidence="8 9">
    <name type="scientific">Rhododendron griersonianum</name>
    <dbReference type="NCBI Taxonomy" id="479676"/>
    <lineage>
        <taxon>Eukaryota</taxon>
        <taxon>Viridiplantae</taxon>
        <taxon>Streptophyta</taxon>
        <taxon>Embryophyta</taxon>
        <taxon>Tracheophyta</taxon>
        <taxon>Spermatophyta</taxon>
        <taxon>Magnoliopsida</taxon>
        <taxon>eudicotyledons</taxon>
        <taxon>Gunneridae</taxon>
        <taxon>Pentapetalae</taxon>
        <taxon>asterids</taxon>
        <taxon>Ericales</taxon>
        <taxon>Ericaceae</taxon>
        <taxon>Ericoideae</taxon>
        <taxon>Rhodoreae</taxon>
        <taxon>Rhododendron</taxon>
    </lineage>
</organism>
<comment type="subcellular location">
    <subcellularLocation>
        <location evidence="1">Nucleus</location>
    </subcellularLocation>
</comment>
<dbReference type="SMART" id="SM00774">
    <property type="entry name" value="WRKY"/>
    <property type="match status" value="1"/>
</dbReference>
<comment type="caution">
    <text evidence="8">The sequence shown here is derived from an EMBL/GenBank/DDBJ whole genome shotgun (WGS) entry which is preliminary data.</text>
</comment>
<dbReference type="Pfam" id="PF03106">
    <property type="entry name" value="WRKY"/>
    <property type="match status" value="1"/>
</dbReference>
<dbReference type="GO" id="GO:0003700">
    <property type="term" value="F:DNA-binding transcription factor activity"/>
    <property type="evidence" value="ECO:0007669"/>
    <property type="project" value="InterPro"/>
</dbReference>
<keyword evidence="3" id="KW-0238">DNA-binding</keyword>
<accession>A0AAV6L210</accession>
<feature type="compositionally biased region" description="Low complexity" evidence="6">
    <location>
        <begin position="263"/>
        <end position="279"/>
    </location>
</feature>
<evidence type="ECO:0000256" key="2">
    <source>
        <dbReference type="ARBA" id="ARBA00023015"/>
    </source>
</evidence>
<feature type="region of interest" description="Disordered" evidence="6">
    <location>
        <begin position="85"/>
        <end position="160"/>
    </location>
</feature>
<evidence type="ECO:0000256" key="5">
    <source>
        <dbReference type="ARBA" id="ARBA00023242"/>
    </source>
</evidence>
<dbReference type="InterPro" id="IPR044810">
    <property type="entry name" value="WRKY_plant"/>
</dbReference>
<protein>
    <recommendedName>
        <fullName evidence="7">WRKY domain-containing protein</fullName>
    </recommendedName>
</protein>
<dbReference type="AlphaFoldDB" id="A0AAV6L210"/>
<reference evidence="8" key="1">
    <citation type="submission" date="2020-08" db="EMBL/GenBank/DDBJ databases">
        <title>Plant Genome Project.</title>
        <authorList>
            <person name="Zhang R.-G."/>
        </authorList>
    </citation>
    <scope>NUCLEOTIDE SEQUENCE</scope>
    <source>
        <strain evidence="8">WSP0</strain>
        <tissue evidence="8">Leaf</tissue>
    </source>
</reference>
<dbReference type="InterPro" id="IPR003657">
    <property type="entry name" value="WRKY_dom"/>
</dbReference>
<keyword evidence="2" id="KW-0805">Transcription regulation</keyword>
<evidence type="ECO:0000313" key="9">
    <source>
        <dbReference type="Proteomes" id="UP000823749"/>
    </source>
</evidence>
<dbReference type="EMBL" id="JACTNZ010000003">
    <property type="protein sequence ID" value="KAG5558680.1"/>
    <property type="molecule type" value="Genomic_DNA"/>
</dbReference>
<dbReference type="Proteomes" id="UP000823749">
    <property type="component" value="Chromosome 3"/>
</dbReference>
<name>A0AAV6L210_9ERIC</name>
<dbReference type="SUPFAM" id="SSF118290">
    <property type="entry name" value="WRKY DNA-binding domain"/>
    <property type="match status" value="1"/>
</dbReference>
<dbReference type="GO" id="GO:0000976">
    <property type="term" value="F:transcription cis-regulatory region binding"/>
    <property type="evidence" value="ECO:0007669"/>
    <property type="project" value="TreeGrafter"/>
</dbReference>
<dbReference type="PROSITE" id="PS50811">
    <property type="entry name" value="WRKY"/>
    <property type="match status" value="1"/>
</dbReference>
<feature type="compositionally biased region" description="Polar residues" evidence="6">
    <location>
        <begin position="86"/>
        <end position="100"/>
    </location>
</feature>
<keyword evidence="9" id="KW-1185">Reference proteome</keyword>
<evidence type="ECO:0000256" key="3">
    <source>
        <dbReference type="ARBA" id="ARBA00023125"/>
    </source>
</evidence>
<dbReference type="PANTHER" id="PTHR32096:SF80">
    <property type="entry name" value="WRKY TRANSCRIPTION FACTOR 27-RELATED"/>
    <property type="match status" value="1"/>
</dbReference>
<evidence type="ECO:0000256" key="6">
    <source>
        <dbReference type="SAM" id="MobiDB-lite"/>
    </source>
</evidence>